<organism evidence="2 3">
    <name type="scientific">Jiella avicenniae</name>
    <dbReference type="NCBI Taxonomy" id="2907202"/>
    <lineage>
        <taxon>Bacteria</taxon>
        <taxon>Pseudomonadati</taxon>
        <taxon>Pseudomonadota</taxon>
        <taxon>Alphaproteobacteria</taxon>
        <taxon>Hyphomicrobiales</taxon>
        <taxon>Aurantimonadaceae</taxon>
        <taxon>Jiella</taxon>
    </lineage>
</organism>
<keyword evidence="1" id="KW-0560">Oxidoreductase</keyword>
<keyword evidence="3" id="KW-1185">Reference proteome</keyword>
<dbReference type="Pfam" id="PF13510">
    <property type="entry name" value="Fer2_4"/>
    <property type="match status" value="1"/>
</dbReference>
<dbReference type="Proteomes" id="UP001139035">
    <property type="component" value="Unassembled WGS sequence"/>
</dbReference>
<dbReference type="AlphaFoldDB" id="A0A9X1P2H4"/>
<evidence type="ECO:0000313" key="2">
    <source>
        <dbReference type="EMBL" id="MCE7028086.1"/>
    </source>
</evidence>
<dbReference type="Gene3D" id="3.10.20.440">
    <property type="entry name" value="2Fe-2S iron-sulphur cluster binding domain, sarcosine oxidase, alpha subunit, N-terminal domain"/>
    <property type="match status" value="1"/>
</dbReference>
<evidence type="ECO:0000256" key="1">
    <source>
        <dbReference type="ARBA" id="ARBA00023002"/>
    </source>
</evidence>
<reference evidence="2" key="1">
    <citation type="submission" date="2022-01" db="EMBL/GenBank/DDBJ databases">
        <title>Jiella avicenniae sp. nov., a novel endophytic bacterium isolated from bark of Avicennia marina.</title>
        <authorList>
            <person name="Tuo L."/>
        </authorList>
    </citation>
    <scope>NUCLEOTIDE SEQUENCE</scope>
    <source>
        <strain evidence="2">CBK1P-4</strain>
    </source>
</reference>
<sequence length="96" mass="10078">MPQRIDGSGETIRFTFEGREIAARAGETLAAALIAAGETTTRASVVSGAPRGPYCMMGVCFECLVEIDGVPNRQACMIVAEPGMSVNRQKADEVAA</sequence>
<dbReference type="RefSeq" id="WP_233719237.1">
    <property type="nucleotide sequence ID" value="NZ_JAJUWU010000007.1"/>
</dbReference>
<evidence type="ECO:0000313" key="3">
    <source>
        <dbReference type="Proteomes" id="UP001139035"/>
    </source>
</evidence>
<accession>A0A9X1P2H4</accession>
<dbReference type="EMBL" id="JAJUWU010000007">
    <property type="protein sequence ID" value="MCE7028086.1"/>
    <property type="molecule type" value="Genomic_DNA"/>
</dbReference>
<gene>
    <name evidence="2" type="ORF">LZD57_08795</name>
</gene>
<dbReference type="SUPFAM" id="SSF54292">
    <property type="entry name" value="2Fe-2S ferredoxin-like"/>
    <property type="match status" value="1"/>
</dbReference>
<dbReference type="GO" id="GO:0051536">
    <property type="term" value="F:iron-sulfur cluster binding"/>
    <property type="evidence" value="ECO:0007669"/>
    <property type="project" value="InterPro"/>
</dbReference>
<comment type="caution">
    <text evidence="2">The sequence shown here is derived from an EMBL/GenBank/DDBJ whole genome shotgun (WGS) entry which is preliminary data.</text>
</comment>
<dbReference type="InterPro" id="IPR036010">
    <property type="entry name" value="2Fe-2S_ferredoxin-like_sf"/>
</dbReference>
<dbReference type="GO" id="GO:0016491">
    <property type="term" value="F:oxidoreductase activity"/>
    <property type="evidence" value="ECO:0007669"/>
    <property type="project" value="UniProtKB-KW"/>
</dbReference>
<dbReference type="InterPro" id="IPR042204">
    <property type="entry name" value="2Fe-2S-bd_N"/>
</dbReference>
<protein>
    <submittedName>
        <fullName evidence="2">(2Fe-2S)-binding protein</fullName>
    </submittedName>
</protein>
<name>A0A9X1P2H4_9HYPH</name>
<proteinExistence type="predicted"/>